<proteinExistence type="evidence at transcript level"/>
<evidence type="ECO:0000256" key="1">
    <source>
        <dbReference type="SAM" id="MobiDB-lite"/>
    </source>
</evidence>
<feature type="region of interest" description="Disordered" evidence="1">
    <location>
        <begin position="1"/>
        <end position="72"/>
    </location>
</feature>
<feature type="compositionally biased region" description="Acidic residues" evidence="1">
    <location>
        <begin position="1"/>
        <end position="11"/>
    </location>
</feature>
<name>A0A0U2T7F6_ACAPC</name>
<feature type="compositionally biased region" description="Polar residues" evidence="1">
    <location>
        <begin position="50"/>
        <end position="72"/>
    </location>
</feature>
<organism evidence="2">
    <name type="scientific">Acartia pacifica</name>
    <name type="common">Copepod</name>
    <dbReference type="NCBI Taxonomy" id="335913"/>
    <lineage>
        <taxon>Eukaryota</taxon>
        <taxon>Metazoa</taxon>
        <taxon>Ecdysozoa</taxon>
        <taxon>Arthropoda</taxon>
        <taxon>Crustacea</taxon>
        <taxon>Multicrustacea</taxon>
        <taxon>Hexanauplia</taxon>
        <taxon>Copepoda</taxon>
        <taxon>Calanoida</taxon>
        <taxon>Acartiidae</taxon>
        <taxon>Acartia</taxon>
    </lineage>
</organism>
<accession>A0A0U2T7F6</accession>
<dbReference type="AlphaFoldDB" id="A0A0U2T7F6"/>
<protein>
    <submittedName>
        <fullName evidence="2">Uncharacterized protein</fullName>
    </submittedName>
</protein>
<reference evidence="2" key="1">
    <citation type="journal article" date="2015" name="Sci. Rep.">
        <title>Spliced leader RNA trans-splicing discovered in copepods.</title>
        <authorList>
            <person name="Yang F."/>
            <person name="Xu D."/>
            <person name="Zhuang Y."/>
            <person name="Yi X."/>
            <person name="Huang Y."/>
            <person name="Chen H."/>
            <person name="Lin S."/>
            <person name="Campbell D.A."/>
            <person name="Sturm N.R."/>
            <person name="Liu G."/>
            <person name="Zhang H."/>
        </authorList>
    </citation>
    <scope>NUCLEOTIDE SEQUENCE</scope>
</reference>
<evidence type="ECO:0000313" key="2">
    <source>
        <dbReference type="EMBL" id="ALS04544.1"/>
    </source>
</evidence>
<sequence>MSSSSSEDEDAEKLKAALDPSLLTSQLYKTSSEKAPTTSPKKAKPEPDLLSQNGLTSKISASNKRLNCDNSQKNLKSLRRDRAEAESQAAIVSELDVTPEFQAYVARQLDTLLASSIQEIPKHEKNFKNSPSRTRGELH</sequence>
<dbReference type="EMBL" id="KT754710">
    <property type="protein sequence ID" value="ALS04544.1"/>
    <property type="molecule type" value="mRNA"/>
</dbReference>